<sequence length="33" mass="3704">MRDYLAAGEIPFTVIRDILLQISVYLSGFVSCL</sequence>
<proteinExistence type="predicted"/>
<dbReference type="AlphaFoldDB" id="A0A0E9TJL6"/>
<organism evidence="1">
    <name type="scientific">Anguilla anguilla</name>
    <name type="common">European freshwater eel</name>
    <name type="synonym">Muraena anguilla</name>
    <dbReference type="NCBI Taxonomy" id="7936"/>
    <lineage>
        <taxon>Eukaryota</taxon>
        <taxon>Metazoa</taxon>
        <taxon>Chordata</taxon>
        <taxon>Craniata</taxon>
        <taxon>Vertebrata</taxon>
        <taxon>Euteleostomi</taxon>
        <taxon>Actinopterygii</taxon>
        <taxon>Neopterygii</taxon>
        <taxon>Teleostei</taxon>
        <taxon>Anguilliformes</taxon>
        <taxon>Anguillidae</taxon>
        <taxon>Anguilla</taxon>
    </lineage>
</organism>
<protein>
    <submittedName>
        <fullName evidence="1">Uncharacterized protein</fullName>
    </submittedName>
</protein>
<accession>A0A0E9TJL6</accession>
<reference evidence="1" key="1">
    <citation type="submission" date="2014-11" db="EMBL/GenBank/DDBJ databases">
        <authorList>
            <person name="Amaro Gonzalez C."/>
        </authorList>
    </citation>
    <scope>NUCLEOTIDE SEQUENCE</scope>
</reference>
<name>A0A0E9TJL6_ANGAN</name>
<reference evidence="1" key="2">
    <citation type="journal article" date="2015" name="Fish Shellfish Immunol.">
        <title>Early steps in the European eel (Anguilla anguilla)-Vibrio vulnificus interaction in the gills: Role of the RtxA13 toxin.</title>
        <authorList>
            <person name="Callol A."/>
            <person name="Pajuelo D."/>
            <person name="Ebbesson L."/>
            <person name="Teles M."/>
            <person name="MacKenzie S."/>
            <person name="Amaro C."/>
        </authorList>
    </citation>
    <scope>NUCLEOTIDE SEQUENCE</scope>
</reference>
<dbReference type="PROSITE" id="PS51257">
    <property type="entry name" value="PROKAR_LIPOPROTEIN"/>
    <property type="match status" value="1"/>
</dbReference>
<evidence type="ECO:0000313" key="1">
    <source>
        <dbReference type="EMBL" id="JAH53854.1"/>
    </source>
</evidence>
<dbReference type="EMBL" id="GBXM01054723">
    <property type="protein sequence ID" value="JAH53854.1"/>
    <property type="molecule type" value="Transcribed_RNA"/>
</dbReference>